<keyword evidence="3" id="KW-1185">Reference proteome</keyword>
<protein>
    <submittedName>
        <fullName evidence="2">Nuclear transport factor 2 family protein</fullName>
    </submittedName>
</protein>
<gene>
    <name evidence="2" type="ORF">FHG64_17505</name>
</gene>
<organism evidence="2 3">
    <name type="scientific">Antarcticibacterium flavum</name>
    <dbReference type="NCBI Taxonomy" id="2058175"/>
    <lineage>
        <taxon>Bacteria</taxon>
        <taxon>Pseudomonadati</taxon>
        <taxon>Bacteroidota</taxon>
        <taxon>Flavobacteriia</taxon>
        <taxon>Flavobacteriales</taxon>
        <taxon>Flavobacteriaceae</taxon>
        <taxon>Antarcticibacterium</taxon>
    </lineage>
</organism>
<name>A0A5B7X8I1_9FLAO</name>
<dbReference type="SUPFAM" id="SSF54427">
    <property type="entry name" value="NTF2-like"/>
    <property type="match status" value="1"/>
</dbReference>
<dbReference type="KEGG" id="afla:FHG64_17505"/>
<evidence type="ECO:0000313" key="3">
    <source>
        <dbReference type="Proteomes" id="UP000309016"/>
    </source>
</evidence>
<dbReference type="OrthoDB" id="1445948at2"/>
<dbReference type="InterPro" id="IPR027843">
    <property type="entry name" value="DUF4440"/>
</dbReference>
<dbReference type="InterPro" id="IPR032710">
    <property type="entry name" value="NTF2-like_dom_sf"/>
</dbReference>
<dbReference type="Pfam" id="PF14534">
    <property type="entry name" value="DUF4440"/>
    <property type="match status" value="1"/>
</dbReference>
<accession>A0A5B7X8I1</accession>
<dbReference type="Proteomes" id="UP000309016">
    <property type="component" value="Chromosome"/>
</dbReference>
<evidence type="ECO:0000259" key="1">
    <source>
        <dbReference type="Pfam" id="PF14534"/>
    </source>
</evidence>
<feature type="domain" description="DUF4440" evidence="1">
    <location>
        <begin position="46"/>
        <end position="152"/>
    </location>
</feature>
<dbReference type="PROSITE" id="PS51257">
    <property type="entry name" value="PROKAR_LIPOPROTEIN"/>
    <property type="match status" value="1"/>
</dbReference>
<dbReference type="AlphaFoldDB" id="A0A5B7X8I1"/>
<evidence type="ECO:0000313" key="2">
    <source>
        <dbReference type="EMBL" id="QCY71048.1"/>
    </source>
</evidence>
<reference evidence="2 3" key="1">
    <citation type="submission" date="2019-06" db="EMBL/GenBank/DDBJ databases">
        <title>Complete genome sequence of Antarcticibacterium flavum KCTC 52984T from an Antarctic marine sediment.</title>
        <authorList>
            <person name="Lee Y.M."/>
            <person name="Shin S.C."/>
        </authorList>
    </citation>
    <scope>NUCLEOTIDE SEQUENCE [LARGE SCALE GENOMIC DNA]</scope>
    <source>
        <strain evidence="2 3">KCTC 52984</strain>
    </source>
</reference>
<dbReference type="EMBL" id="CP040812">
    <property type="protein sequence ID" value="QCY71048.1"/>
    <property type="molecule type" value="Genomic_DNA"/>
</dbReference>
<dbReference type="Gene3D" id="3.10.450.50">
    <property type="match status" value="1"/>
</dbReference>
<proteinExistence type="predicted"/>
<sequence>MDIIKRKILKDKFKIQVTRLVLTLLCLGAVLSCTNNEQPNDAQQEVLAAHEKRRTATLNGDANTVASMMTDDLTFKHANAVVEKKEQFIDALESQKLLYKTLTDEDLQVRVNGTTGVVSGTVHIVVDASGTEYDLRVLFTELWVKENDTWKMMLWHATEIL</sequence>